<reference evidence="1" key="1">
    <citation type="submission" date="2021-06" db="EMBL/GenBank/DDBJ databases">
        <authorList>
            <person name="Kallberg Y."/>
            <person name="Tangrot J."/>
            <person name="Rosling A."/>
        </authorList>
    </citation>
    <scope>NUCLEOTIDE SEQUENCE</scope>
    <source>
        <strain evidence="1">MA461A</strain>
    </source>
</reference>
<sequence>WNFNEQPVLNTEEITDIEDIEKPQLIKLGKTNTEIVTKVKYRLEFEEYLKTSEGRVACIYNVNGMDSNKALEIFDLKNIQYSYKEETTRKSIYCPFLNTKVYKETRTCCSIKMCQFAAPELVTMTYT</sequence>
<dbReference type="Proteomes" id="UP000789920">
    <property type="component" value="Unassembled WGS sequence"/>
</dbReference>
<feature type="non-terminal residue" evidence="1">
    <location>
        <position position="1"/>
    </location>
</feature>
<name>A0ACA9SHT2_9GLOM</name>
<protein>
    <submittedName>
        <fullName evidence="1">37065_t:CDS:1</fullName>
    </submittedName>
</protein>
<proteinExistence type="predicted"/>
<accession>A0ACA9SHT2</accession>
<feature type="non-terminal residue" evidence="1">
    <location>
        <position position="127"/>
    </location>
</feature>
<evidence type="ECO:0000313" key="2">
    <source>
        <dbReference type="Proteomes" id="UP000789920"/>
    </source>
</evidence>
<keyword evidence="2" id="KW-1185">Reference proteome</keyword>
<organism evidence="1 2">
    <name type="scientific">Racocetra persica</name>
    <dbReference type="NCBI Taxonomy" id="160502"/>
    <lineage>
        <taxon>Eukaryota</taxon>
        <taxon>Fungi</taxon>
        <taxon>Fungi incertae sedis</taxon>
        <taxon>Mucoromycota</taxon>
        <taxon>Glomeromycotina</taxon>
        <taxon>Glomeromycetes</taxon>
        <taxon>Diversisporales</taxon>
        <taxon>Gigasporaceae</taxon>
        <taxon>Racocetra</taxon>
    </lineage>
</organism>
<comment type="caution">
    <text evidence="1">The sequence shown here is derived from an EMBL/GenBank/DDBJ whole genome shotgun (WGS) entry which is preliminary data.</text>
</comment>
<evidence type="ECO:0000313" key="1">
    <source>
        <dbReference type="EMBL" id="CAG8839365.1"/>
    </source>
</evidence>
<dbReference type="EMBL" id="CAJVQC010123357">
    <property type="protein sequence ID" value="CAG8839365.1"/>
    <property type="molecule type" value="Genomic_DNA"/>
</dbReference>
<gene>
    <name evidence="1" type="ORF">RPERSI_LOCUS31018</name>
</gene>